<dbReference type="InterPro" id="IPR007219">
    <property type="entry name" value="XnlR_reg_dom"/>
</dbReference>
<reference evidence="6 7" key="3">
    <citation type="journal article" date="2015" name="Genome Announc.">
        <title>Draft Genome Sequence of the Archiascomycetous Yeast Saitoella complicata.</title>
        <authorList>
            <person name="Yamauchi K."/>
            <person name="Kondo S."/>
            <person name="Hamamoto M."/>
            <person name="Takahashi Y."/>
            <person name="Ogura Y."/>
            <person name="Hayashi T."/>
            <person name="Nishida H."/>
        </authorList>
    </citation>
    <scope>NUCLEOTIDE SEQUENCE [LARGE SCALE GENOMIC DNA]</scope>
    <source>
        <strain evidence="6 7">NRRL Y-17804</strain>
    </source>
</reference>
<dbReference type="Gene3D" id="4.10.240.10">
    <property type="entry name" value="Zn(2)-C6 fungal-type DNA-binding domain"/>
    <property type="match status" value="1"/>
</dbReference>
<dbReference type="InterPro" id="IPR051127">
    <property type="entry name" value="Fungal_SecMet_Regulators"/>
</dbReference>
<dbReference type="SMART" id="SM00906">
    <property type="entry name" value="Fungal_trans"/>
    <property type="match status" value="1"/>
</dbReference>
<keyword evidence="4" id="KW-0539">Nucleus</keyword>
<comment type="caution">
    <text evidence="6">The sequence shown here is derived from an EMBL/GenBank/DDBJ whole genome shotgun (WGS) entry which is preliminary data.</text>
</comment>
<dbReference type="SMART" id="SM00066">
    <property type="entry name" value="GAL4"/>
    <property type="match status" value="1"/>
</dbReference>
<dbReference type="PROSITE" id="PS50048">
    <property type="entry name" value="ZN2_CY6_FUNGAL_2"/>
    <property type="match status" value="1"/>
</dbReference>
<dbReference type="PANTHER" id="PTHR47424:SF6">
    <property type="entry name" value="PROLINE UTILIZATION TRANS-ACTIVATOR"/>
    <property type="match status" value="1"/>
</dbReference>
<keyword evidence="3" id="KW-0804">Transcription</keyword>
<keyword evidence="1" id="KW-0479">Metal-binding</keyword>
<evidence type="ECO:0000256" key="4">
    <source>
        <dbReference type="ARBA" id="ARBA00023242"/>
    </source>
</evidence>
<dbReference type="GO" id="GO:0003677">
    <property type="term" value="F:DNA binding"/>
    <property type="evidence" value="ECO:0007669"/>
    <property type="project" value="InterPro"/>
</dbReference>
<accession>A0A0E9ND34</accession>
<evidence type="ECO:0000256" key="2">
    <source>
        <dbReference type="ARBA" id="ARBA00023015"/>
    </source>
</evidence>
<dbReference type="AlphaFoldDB" id="A0A0E9ND34"/>
<dbReference type="OMA" id="FAHMEIR"/>
<evidence type="ECO:0000313" key="6">
    <source>
        <dbReference type="EMBL" id="GAO47749.1"/>
    </source>
</evidence>
<evidence type="ECO:0000256" key="3">
    <source>
        <dbReference type="ARBA" id="ARBA00023163"/>
    </source>
</evidence>
<name>A0A0E9ND34_SAICN</name>
<dbReference type="GO" id="GO:0000981">
    <property type="term" value="F:DNA-binding transcription factor activity, RNA polymerase II-specific"/>
    <property type="evidence" value="ECO:0007669"/>
    <property type="project" value="InterPro"/>
</dbReference>
<dbReference type="Pfam" id="PF04082">
    <property type="entry name" value="Fungal_trans"/>
    <property type="match status" value="1"/>
</dbReference>
<dbReference type="PANTHER" id="PTHR47424">
    <property type="entry name" value="REGULATORY PROTEIN GAL4"/>
    <property type="match status" value="1"/>
</dbReference>
<dbReference type="SUPFAM" id="SSF57701">
    <property type="entry name" value="Zn2/Cys6 DNA-binding domain"/>
    <property type="match status" value="1"/>
</dbReference>
<dbReference type="CDD" id="cd00067">
    <property type="entry name" value="GAL4"/>
    <property type="match status" value="1"/>
</dbReference>
<dbReference type="EMBL" id="BACD03000010">
    <property type="protein sequence ID" value="GAO47749.1"/>
    <property type="molecule type" value="Genomic_DNA"/>
</dbReference>
<dbReference type="GO" id="GO:0006351">
    <property type="term" value="P:DNA-templated transcription"/>
    <property type="evidence" value="ECO:0007669"/>
    <property type="project" value="InterPro"/>
</dbReference>
<dbReference type="STRING" id="698492.A0A0E9ND34"/>
<keyword evidence="7" id="KW-1185">Reference proteome</keyword>
<proteinExistence type="predicted"/>
<dbReference type="InterPro" id="IPR036864">
    <property type="entry name" value="Zn2-C6_fun-type_DNA-bd_sf"/>
</dbReference>
<reference evidence="6 7" key="2">
    <citation type="journal article" date="2014" name="J. Gen. Appl. Microbiol.">
        <title>The early diverging ascomycetous budding yeast Saitoella complicata has three histone deacetylases belonging to the Clr6, Hos2, and Rpd3 lineages.</title>
        <authorList>
            <person name="Nishida H."/>
            <person name="Matsumoto T."/>
            <person name="Kondo S."/>
            <person name="Hamamoto M."/>
            <person name="Yoshikawa H."/>
        </authorList>
    </citation>
    <scope>NUCLEOTIDE SEQUENCE [LARGE SCALE GENOMIC DNA]</scope>
    <source>
        <strain evidence="6 7">NRRL Y-17804</strain>
    </source>
</reference>
<dbReference type="OrthoDB" id="3266505at2759"/>
<reference evidence="6 7" key="1">
    <citation type="journal article" date="2011" name="J. Gen. Appl. Microbiol.">
        <title>Draft genome sequencing of the enigmatic yeast Saitoella complicata.</title>
        <authorList>
            <person name="Nishida H."/>
            <person name="Hamamoto M."/>
            <person name="Sugiyama J."/>
        </authorList>
    </citation>
    <scope>NUCLEOTIDE SEQUENCE [LARGE SCALE GENOMIC DNA]</scope>
    <source>
        <strain evidence="6 7">NRRL Y-17804</strain>
    </source>
</reference>
<sequence>MADLFENDLSYAQAQELKRRRRILPEKRKRVVKACQRCRDHKLRCQGTRPCDRCARSNTDCIYPVLSGSNNSDAYVAKLEERQIYLEYMLQRHIPGLTLDTPSLRSLAESYKKEEFGDHASASVEGRVQQKLLNEDEGVRDVLDGRARLIVEKQGQTHYLGESAGWSFIDSIRESITTTPGELDVSARYNTFLEENADEVFEEINVSDPAALLPPRPTMDFLINTFFRHCQTMLLYTHETIFRKKLGHLLHSLGSDQEDTIFLCVLLMVLAVGSQFAELETQSPTPDAGFSYYKAARMLLPHVITACKMSSVQACLLMTSYLQWTRQRDVSYAYMGMAVRMAVSNGMHRRCNVALDPRVVEIRTRLWWSIYTKDRFMNMSMGRPMLFSDNDCDLELPRYLPELDGPNSSPGIDVMRANTEMARILGHIMSRIYTLPKDGQKSSSVSRSAIVELKQELSAWKTRLPSRLRHQKPDPKSQFFRAEVHLHLGYYQAIILITRPFLLHLVRTRGPTKQAAPSAAPDQNAALIEQLALNCVDAAHEGIKLIQNLQKHNKICRFDFWDYHYCCACAYVILLRNVIHGDDPRDPKAIQCAMDVMEYIASGNDSAKLALDLMRELHVIVRKRRSGAKGKATKDEVQGWSVAPALVPASGSFDPSLVPLGSISEFSGSSISPVPINDLETFVHEDILPYQDNAYDSNNFFRVFGIENVSFPELGGEFGFGGQDGGTFDWGI</sequence>
<gene>
    <name evidence="6" type="ORF">G7K_1948-t1</name>
</gene>
<keyword evidence="2" id="KW-0805">Transcription regulation</keyword>
<dbReference type="PROSITE" id="PS00463">
    <property type="entry name" value="ZN2_CY6_FUNGAL_1"/>
    <property type="match status" value="1"/>
</dbReference>
<dbReference type="RefSeq" id="XP_019020940.1">
    <property type="nucleotide sequence ID" value="XM_019168138.1"/>
</dbReference>
<dbReference type="CDD" id="cd12148">
    <property type="entry name" value="fungal_TF_MHR"/>
    <property type="match status" value="1"/>
</dbReference>
<evidence type="ECO:0000259" key="5">
    <source>
        <dbReference type="PROSITE" id="PS50048"/>
    </source>
</evidence>
<dbReference type="Pfam" id="PF00172">
    <property type="entry name" value="Zn_clus"/>
    <property type="match status" value="1"/>
</dbReference>
<evidence type="ECO:0000313" key="7">
    <source>
        <dbReference type="Proteomes" id="UP000033140"/>
    </source>
</evidence>
<organism evidence="6 7">
    <name type="scientific">Saitoella complicata (strain BCRC 22490 / CBS 7301 / JCM 7358 / NBRC 10748 / NRRL Y-17804)</name>
    <dbReference type="NCBI Taxonomy" id="698492"/>
    <lineage>
        <taxon>Eukaryota</taxon>
        <taxon>Fungi</taxon>
        <taxon>Dikarya</taxon>
        <taxon>Ascomycota</taxon>
        <taxon>Taphrinomycotina</taxon>
        <taxon>Taphrinomycotina incertae sedis</taxon>
        <taxon>Saitoella</taxon>
    </lineage>
</organism>
<dbReference type="InterPro" id="IPR001138">
    <property type="entry name" value="Zn2Cys6_DnaBD"/>
</dbReference>
<feature type="domain" description="Zn(2)-C6 fungal-type" evidence="5">
    <location>
        <begin position="34"/>
        <end position="63"/>
    </location>
</feature>
<evidence type="ECO:0000256" key="1">
    <source>
        <dbReference type="ARBA" id="ARBA00022723"/>
    </source>
</evidence>
<protein>
    <recommendedName>
        <fullName evidence="5">Zn(2)-C6 fungal-type domain-containing protein</fullName>
    </recommendedName>
</protein>
<dbReference type="GO" id="GO:0008270">
    <property type="term" value="F:zinc ion binding"/>
    <property type="evidence" value="ECO:0007669"/>
    <property type="project" value="InterPro"/>
</dbReference>
<dbReference type="Proteomes" id="UP000033140">
    <property type="component" value="Unassembled WGS sequence"/>
</dbReference>